<evidence type="ECO:0000259" key="1">
    <source>
        <dbReference type="PROSITE" id="PS51819"/>
    </source>
</evidence>
<dbReference type="InterPro" id="IPR004360">
    <property type="entry name" value="Glyas_Fos-R_dOase_dom"/>
</dbReference>
<dbReference type="PANTHER" id="PTHR36110:SF4">
    <property type="entry name" value="RING-CLEAVING DIOXYGENASE MHQA-RELATED"/>
    <property type="match status" value="1"/>
</dbReference>
<accession>A0ABX2T300</accession>
<sequence length="318" mass="37340">MKNTGIHHISTLIGDIRTSYNFYHNILGMKLILKTVNQDDSTMYHLFFGDETGRAGTEFTIFEMKNYPENKFGTNAIERTYFLVKSEESIKYWEERLESFDVCHYGIEEYNGKKILRFEDSDGMKLGFVYKDTDMKEMDPYVHPDINPEHAILGIGEVHFRVRYTEPTEQILTNFFEFEKYNEIVDNDFKVSLLKIKDNPFGHEIHIIEDKKSQTSFNGVGGIHHIAFGVESIEDLELLQQKLDDKNFTSSGIVDREFIKSSYFRDPNFLLFEVATPLTKEKKDLPEQNKPFDEIPLFLPDFLEHDRQVIETNVDYKF</sequence>
<name>A0ABX2T300_9BACL</name>
<dbReference type="PROSITE" id="PS51819">
    <property type="entry name" value="VOC"/>
    <property type="match status" value="2"/>
</dbReference>
<dbReference type="PANTHER" id="PTHR36110">
    <property type="entry name" value="RING-CLEAVING DIOXYGENASE MHQE-RELATED"/>
    <property type="match status" value="1"/>
</dbReference>
<dbReference type="SUPFAM" id="SSF54593">
    <property type="entry name" value="Glyoxalase/Bleomycin resistance protein/Dihydroxybiphenyl dioxygenase"/>
    <property type="match status" value="1"/>
</dbReference>
<dbReference type="InterPro" id="IPR052537">
    <property type="entry name" value="Extradiol_RC_dioxygenase"/>
</dbReference>
<evidence type="ECO:0000313" key="2">
    <source>
        <dbReference type="EMBL" id="NYS47396.1"/>
    </source>
</evidence>
<gene>
    <name evidence="2" type="ORF">HZY85_04190</name>
</gene>
<dbReference type="InterPro" id="IPR029068">
    <property type="entry name" value="Glyas_Bleomycin-R_OHBP_Dase"/>
</dbReference>
<dbReference type="InterPro" id="IPR037523">
    <property type="entry name" value="VOC_core"/>
</dbReference>
<comment type="caution">
    <text evidence="2">The sequence shown here is derived from an EMBL/GenBank/DDBJ whole genome shotgun (WGS) entry which is preliminary data.</text>
</comment>
<feature type="domain" description="VOC" evidence="1">
    <location>
        <begin position="154"/>
        <end position="277"/>
    </location>
</feature>
<proteinExistence type="predicted"/>
<reference evidence="2 3" key="1">
    <citation type="submission" date="2020-07" db="EMBL/GenBank/DDBJ databases">
        <title>MOT database genomes.</title>
        <authorList>
            <person name="Joseph S."/>
            <person name="Aduse-Opoku J."/>
            <person name="Hashim A."/>
            <person name="Wade W."/>
            <person name="Curtis M."/>
        </authorList>
    </citation>
    <scope>NUCLEOTIDE SEQUENCE [LARGE SCALE GENOMIC DNA]</scope>
    <source>
        <strain evidence="2 3">CIP 106318</strain>
    </source>
</reference>
<organism evidence="2 3">
    <name type="scientific">Gemelliphila palaticanis</name>
    <dbReference type="NCBI Taxonomy" id="81950"/>
    <lineage>
        <taxon>Bacteria</taxon>
        <taxon>Bacillati</taxon>
        <taxon>Bacillota</taxon>
        <taxon>Bacilli</taxon>
        <taxon>Bacillales</taxon>
        <taxon>Gemellaceae</taxon>
        <taxon>Gemelliphila</taxon>
    </lineage>
</organism>
<dbReference type="Proteomes" id="UP000531840">
    <property type="component" value="Unassembled WGS sequence"/>
</dbReference>
<dbReference type="Pfam" id="PF00903">
    <property type="entry name" value="Glyoxalase"/>
    <property type="match status" value="2"/>
</dbReference>
<evidence type="ECO:0000313" key="3">
    <source>
        <dbReference type="Proteomes" id="UP000531840"/>
    </source>
</evidence>
<dbReference type="EMBL" id="JACBYF010000006">
    <property type="protein sequence ID" value="NYS47396.1"/>
    <property type="molecule type" value="Genomic_DNA"/>
</dbReference>
<feature type="domain" description="VOC" evidence="1">
    <location>
        <begin position="5"/>
        <end position="131"/>
    </location>
</feature>
<keyword evidence="3" id="KW-1185">Reference proteome</keyword>
<dbReference type="RefSeq" id="WP_179941183.1">
    <property type="nucleotide sequence ID" value="NZ_JACBYF010000006.1"/>
</dbReference>
<protein>
    <submittedName>
        <fullName evidence="2">VOC family protein</fullName>
    </submittedName>
</protein>
<dbReference type="Gene3D" id="3.10.180.10">
    <property type="entry name" value="2,3-Dihydroxybiphenyl 1,2-Dioxygenase, domain 1"/>
    <property type="match status" value="2"/>
</dbReference>